<reference evidence="1" key="1">
    <citation type="journal article" date="2023" name="Front. Mar. Sci.">
        <title>A new Merluccius polli reference genome to investigate the effects of global change in West African waters.</title>
        <authorList>
            <person name="Mateo J.L."/>
            <person name="Blanco-Fernandez C."/>
            <person name="Garcia-Vazquez E."/>
            <person name="Machado-Schiaffino G."/>
        </authorList>
    </citation>
    <scope>NUCLEOTIDE SEQUENCE</scope>
    <source>
        <strain evidence="1">C29</strain>
        <tissue evidence="1">Fin</tissue>
    </source>
</reference>
<keyword evidence="2" id="KW-1185">Reference proteome</keyword>
<gene>
    <name evidence="1" type="ORF">N1851_026907</name>
</gene>
<accession>A0AA47MB28</accession>
<dbReference type="EMBL" id="JAOPHQ010005122">
    <property type="protein sequence ID" value="KAK0136885.1"/>
    <property type="molecule type" value="Genomic_DNA"/>
</dbReference>
<sequence>MDQVLKSMKDYRLDILGISEMRLKLKKVEKVQPKRPYAVDKLKNNNVSESFREELSKKLAVPQHPSTIEEQWSLFSRTITETAEAVLGRRRGTNKERWITDHTWKLIDERKVAKIKREQKRRLRSWRMEDEEYRRLDREVKKSCRNDKRRCSVSHRIL</sequence>
<evidence type="ECO:0000313" key="1">
    <source>
        <dbReference type="EMBL" id="KAK0136885.1"/>
    </source>
</evidence>
<comment type="caution">
    <text evidence="1">The sequence shown here is derived from an EMBL/GenBank/DDBJ whole genome shotgun (WGS) entry which is preliminary data.</text>
</comment>
<dbReference type="Proteomes" id="UP001174136">
    <property type="component" value="Unassembled WGS sequence"/>
</dbReference>
<organism evidence="1 2">
    <name type="scientific">Merluccius polli</name>
    <name type="common">Benguela hake</name>
    <name type="synonym">Merluccius cadenati</name>
    <dbReference type="NCBI Taxonomy" id="89951"/>
    <lineage>
        <taxon>Eukaryota</taxon>
        <taxon>Metazoa</taxon>
        <taxon>Chordata</taxon>
        <taxon>Craniata</taxon>
        <taxon>Vertebrata</taxon>
        <taxon>Euteleostomi</taxon>
        <taxon>Actinopterygii</taxon>
        <taxon>Neopterygii</taxon>
        <taxon>Teleostei</taxon>
        <taxon>Neoteleostei</taxon>
        <taxon>Acanthomorphata</taxon>
        <taxon>Zeiogadaria</taxon>
        <taxon>Gadariae</taxon>
        <taxon>Gadiformes</taxon>
        <taxon>Gadoidei</taxon>
        <taxon>Merlucciidae</taxon>
        <taxon>Merluccius</taxon>
    </lineage>
</organism>
<dbReference type="AlphaFoldDB" id="A0AA47MB28"/>
<evidence type="ECO:0000313" key="2">
    <source>
        <dbReference type="Proteomes" id="UP001174136"/>
    </source>
</evidence>
<proteinExistence type="predicted"/>
<name>A0AA47MB28_MERPO</name>
<protein>
    <submittedName>
        <fullName evidence="1">Uncharacterized protein</fullName>
    </submittedName>
</protein>